<dbReference type="EnsemblMetazoa" id="XM_050660533.1">
    <property type="protein sequence ID" value="XP_050516490.1"/>
    <property type="gene ID" value="LOC126891356"/>
</dbReference>
<comment type="cofactor">
    <cofactor evidence="1">
        <name>a divalent metal cation</name>
        <dbReference type="ChEBI" id="CHEBI:60240"/>
    </cofactor>
</comment>
<keyword evidence="6" id="KW-0378">Hydrolase</keyword>
<evidence type="ECO:0000313" key="9">
    <source>
        <dbReference type="EnsemblMetazoa" id="XP_050516490.1"/>
    </source>
</evidence>
<protein>
    <recommendedName>
        <fullName evidence="8">DDE Tnp4 domain-containing protein</fullName>
    </recommendedName>
</protein>
<dbReference type="InterPro" id="IPR045249">
    <property type="entry name" value="HARBI1-like"/>
</dbReference>
<evidence type="ECO:0000259" key="8">
    <source>
        <dbReference type="Pfam" id="PF13359"/>
    </source>
</evidence>
<evidence type="ECO:0000256" key="5">
    <source>
        <dbReference type="ARBA" id="ARBA00022723"/>
    </source>
</evidence>
<dbReference type="RefSeq" id="XP_050516490.1">
    <property type="nucleotide sequence ID" value="XM_050660533.1"/>
</dbReference>
<reference evidence="9" key="1">
    <citation type="submission" date="2025-05" db="UniProtKB">
        <authorList>
            <consortium name="EnsemblMetazoa"/>
        </authorList>
    </citation>
    <scope>IDENTIFICATION</scope>
</reference>
<feature type="domain" description="DDE Tnp4" evidence="8">
    <location>
        <begin position="50"/>
        <end position="214"/>
    </location>
</feature>
<organism evidence="9 10">
    <name type="scientific">Diabrotica virgifera virgifera</name>
    <name type="common">western corn rootworm</name>
    <dbReference type="NCBI Taxonomy" id="50390"/>
    <lineage>
        <taxon>Eukaryota</taxon>
        <taxon>Metazoa</taxon>
        <taxon>Ecdysozoa</taxon>
        <taxon>Arthropoda</taxon>
        <taxon>Hexapoda</taxon>
        <taxon>Insecta</taxon>
        <taxon>Pterygota</taxon>
        <taxon>Neoptera</taxon>
        <taxon>Endopterygota</taxon>
        <taxon>Coleoptera</taxon>
        <taxon>Polyphaga</taxon>
        <taxon>Cucujiformia</taxon>
        <taxon>Chrysomeloidea</taxon>
        <taxon>Chrysomelidae</taxon>
        <taxon>Galerucinae</taxon>
        <taxon>Diabroticina</taxon>
        <taxon>Diabroticites</taxon>
        <taxon>Diabrotica</taxon>
    </lineage>
</organism>
<accession>A0ABM5L231</accession>
<keyword evidence="4" id="KW-0540">Nuclease</keyword>
<sequence length="275" mass="31318">MLILPYQYVGGSEFVLFILLFQLPRSQEEWKDVSEKFASKWNFPHTLGAIDGKHVRIVKPEQSGSNYYNYKKSFSVVLFAIVDANYEIMNVHTGTNGRVADPTVFRQTKFYELMTQGKLNLPSPTTLPSSTKATPFVFLGDSAFAISTKIMKPYPHNLATYEQKVFNYRLSRARRVVQNVFGILASRFRFYHTALNVSLDSVDAIVLASCVLHNFFVRNSGRYINQQSLIRQSIEEGSIVPGESSGNELTPLQGRNQPWGTSAREVRETFKNYFL</sequence>
<evidence type="ECO:0000313" key="10">
    <source>
        <dbReference type="Proteomes" id="UP001652700"/>
    </source>
</evidence>
<evidence type="ECO:0000256" key="6">
    <source>
        <dbReference type="ARBA" id="ARBA00022801"/>
    </source>
</evidence>
<proteinExistence type="inferred from homology"/>
<dbReference type="InterPro" id="IPR027806">
    <property type="entry name" value="HARBI1_dom"/>
</dbReference>
<dbReference type="PANTHER" id="PTHR22930:SF284">
    <property type="entry name" value="DDE TNP4 DOMAIN-CONTAINING PROTEIN"/>
    <property type="match status" value="1"/>
</dbReference>
<dbReference type="Proteomes" id="UP001652700">
    <property type="component" value="Unplaced"/>
</dbReference>
<evidence type="ECO:0000256" key="1">
    <source>
        <dbReference type="ARBA" id="ARBA00001968"/>
    </source>
</evidence>
<name>A0ABM5L231_DIAVI</name>
<dbReference type="PANTHER" id="PTHR22930">
    <property type="match status" value="1"/>
</dbReference>
<keyword evidence="7" id="KW-0539">Nucleus</keyword>
<evidence type="ECO:0000256" key="2">
    <source>
        <dbReference type="ARBA" id="ARBA00004123"/>
    </source>
</evidence>
<keyword evidence="5" id="KW-0479">Metal-binding</keyword>
<evidence type="ECO:0000256" key="3">
    <source>
        <dbReference type="ARBA" id="ARBA00006958"/>
    </source>
</evidence>
<comment type="subcellular location">
    <subcellularLocation>
        <location evidence="2">Nucleus</location>
    </subcellularLocation>
</comment>
<evidence type="ECO:0000256" key="7">
    <source>
        <dbReference type="ARBA" id="ARBA00023242"/>
    </source>
</evidence>
<comment type="similarity">
    <text evidence="3">Belongs to the HARBI1 family.</text>
</comment>
<keyword evidence="10" id="KW-1185">Reference proteome</keyword>
<dbReference type="GeneID" id="126891356"/>
<dbReference type="Pfam" id="PF13359">
    <property type="entry name" value="DDE_Tnp_4"/>
    <property type="match status" value="1"/>
</dbReference>
<evidence type="ECO:0000256" key="4">
    <source>
        <dbReference type="ARBA" id="ARBA00022722"/>
    </source>
</evidence>